<evidence type="ECO:0000256" key="6">
    <source>
        <dbReference type="ARBA" id="ARBA00023065"/>
    </source>
</evidence>
<dbReference type="EMBL" id="JAKOGI010000038">
    <property type="protein sequence ID" value="KAJ8447425.1"/>
    <property type="molecule type" value="Genomic_DNA"/>
</dbReference>
<dbReference type="AlphaFoldDB" id="A0A9Q1KPG5"/>
<dbReference type="Pfam" id="PF02386">
    <property type="entry name" value="TrkH"/>
    <property type="match status" value="1"/>
</dbReference>
<feature type="transmembrane region" description="Helical" evidence="8">
    <location>
        <begin position="193"/>
        <end position="218"/>
    </location>
</feature>
<gene>
    <name evidence="9" type="ORF">Cgig2_019419</name>
</gene>
<sequence length="537" mass="60478">MRYASLFAKKLEHLCRGFIPPKWAFSTCYFKPFWVQFSYLLIVSLEGYFVLKLLKPRTVSEPNDLDLLFTSVSAATASSMSTVEMEVFSNAQLIIITFIMFLGGEIYMSFLGLLIQRFKLLSAQDGSQKNLPEIDSMHRVSQTWPVISSQEQMIELDTISVQPHPLDIDKPLTTKPFSGGHEMELPYNSIKTLGYVVLGYFLIIHVVGSGLISAYIGLTPSVNNVLKSKGLGLHTFSIFTTVSTFANCGFLPTNENMMVFRKNSGLLLILIPQTLLGNTLYAPCLRLIIQVLCRLTRKKEYKYILSNYQELGYGHLMSKEKSWYLSGTVLVFLMSQFVVFAAMEWNSGVMDGMNPLEKLVGSLFQCVNSRHTGESIVDFSSVSSAILVLFVVMMYLPSYASFLPIGDQQEEASENREGSKKEKKNMILENIILSPLAYLAIFVFVICITERKSLREDPLNFNLVNIVVEVISAYANVGFSMGYSCKRRLKLDGTCDDKWFGFAGQWSKSGKLVLILVMIFGRLKKFTIHGGKVWILT</sequence>
<comment type="similarity">
    <text evidence="2">Belongs to the TrkH potassium transport family. HKT (TC 2.A.38.3) subfamily.</text>
</comment>
<dbReference type="InterPro" id="IPR051143">
    <property type="entry name" value="TrkH_K-transport"/>
</dbReference>
<dbReference type="PANTHER" id="PTHR31064">
    <property type="entry name" value="POTASSIUM TRANSPORT PROTEIN DDB_G0292412-RELATED"/>
    <property type="match status" value="1"/>
</dbReference>
<keyword evidence="7 8" id="KW-0472">Membrane</keyword>
<proteinExistence type="inferred from homology"/>
<dbReference type="InterPro" id="IPR003445">
    <property type="entry name" value="Cat_transpt"/>
</dbReference>
<evidence type="ECO:0000256" key="5">
    <source>
        <dbReference type="ARBA" id="ARBA00022989"/>
    </source>
</evidence>
<evidence type="ECO:0000256" key="4">
    <source>
        <dbReference type="ARBA" id="ARBA00022692"/>
    </source>
</evidence>
<keyword evidence="3" id="KW-0813">Transport</keyword>
<feature type="transmembrane region" description="Helical" evidence="8">
    <location>
        <begin position="323"/>
        <end position="343"/>
    </location>
</feature>
<dbReference type="Proteomes" id="UP001153076">
    <property type="component" value="Unassembled WGS sequence"/>
</dbReference>
<organism evidence="9 10">
    <name type="scientific">Carnegiea gigantea</name>
    <dbReference type="NCBI Taxonomy" id="171969"/>
    <lineage>
        <taxon>Eukaryota</taxon>
        <taxon>Viridiplantae</taxon>
        <taxon>Streptophyta</taxon>
        <taxon>Embryophyta</taxon>
        <taxon>Tracheophyta</taxon>
        <taxon>Spermatophyta</taxon>
        <taxon>Magnoliopsida</taxon>
        <taxon>eudicotyledons</taxon>
        <taxon>Gunneridae</taxon>
        <taxon>Pentapetalae</taxon>
        <taxon>Caryophyllales</taxon>
        <taxon>Cactineae</taxon>
        <taxon>Cactaceae</taxon>
        <taxon>Cactoideae</taxon>
        <taxon>Echinocereeae</taxon>
        <taxon>Carnegiea</taxon>
    </lineage>
</organism>
<dbReference type="OrthoDB" id="9999863at2759"/>
<reference evidence="9" key="1">
    <citation type="submission" date="2022-04" db="EMBL/GenBank/DDBJ databases">
        <title>Carnegiea gigantea Genome sequencing and assembly v2.</title>
        <authorList>
            <person name="Copetti D."/>
            <person name="Sanderson M.J."/>
            <person name="Burquez A."/>
            <person name="Wojciechowski M.F."/>
        </authorList>
    </citation>
    <scope>NUCLEOTIDE SEQUENCE</scope>
    <source>
        <strain evidence="9">SGP5-SGP5p</strain>
        <tissue evidence="9">Aerial part</tissue>
    </source>
</reference>
<protein>
    <submittedName>
        <fullName evidence="9">Uncharacterized protein</fullName>
    </submittedName>
</protein>
<evidence type="ECO:0000256" key="3">
    <source>
        <dbReference type="ARBA" id="ARBA00022448"/>
    </source>
</evidence>
<dbReference type="GO" id="GO:0015081">
    <property type="term" value="F:sodium ion transmembrane transporter activity"/>
    <property type="evidence" value="ECO:0007669"/>
    <property type="project" value="TreeGrafter"/>
</dbReference>
<feature type="transmembrane region" description="Helical" evidence="8">
    <location>
        <begin position="265"/>
        <end position="289"/>
    </location>
</feature>
<keyword evidence="5 8" id="KW-1133">Transmembrane helix</keyword>
<keyword evidence="6" id="KW-0406">Ion transport</keyword>
<accession>A0A9Q1KPG5</accession>
<evidence type="ECO:0000256" key="8">
    <source>
        <dbReference type="SAM" id="Phobius"/>
    </source>
</evidence>
<evidence type="ECO:0000256" key="1">
    <source>
        <dbReference type="ARBA" id="ARBA00004141"/>
    </source>
</evidence>
<keyword evidence="10" id="KW-1185">Reference proteome</keyword>
<feature type="transmembrane region" description="Helical" evidence="8">
    <location>
        <begin position="93"/>
        <end position="115"/>
    </location>
</feature>
<evidence type="ECO:0000313" key="10">
    <source>
        <dbReference type="Proteomes" id="UP001153076"/>
    </source>
</evidence>
<evidence type="ECO:0000313" key="9">
    <source>
        <dbReference type="EMBL" id="KAJ8447425.1"/>
    </source>
</evidence>
<dbReference type="PANTHER" id="PTHR31064:SF30">
    <property type="entry name" value="HIGH-AFFINITY POTASSIUM TRANSPORT PROTEIN-RELATED"/>
    <property type="match status" value="1"/>
</dbReference>
<feature type="transmembrane region" description="Helical" evidence="8">
    <location>
        <begin position="385"/>
        <end position="406"/>
    </location>
</feature>
<feature type="transmembrane region" description="Helical" evidence="8">
    <location>
        <begin position="230"/>
        <end position="253"/>
    </location>
</feature>
<evidence type="ECO:0000256" key="7">
    <source>
        <dbReference type="ARBA" id="ARBA00023136"/>
    </source>
</evidence>
<comment type="caution">
    <text evidence="9">The sequence shown here is derived from an EMBL/GenBank/DDBJ whole genome shotgun (WGS) entry which is preliminary data.</text>
</comment>
<comment type="subcellular location">
    <subcellularLocation>
        <location evidence="1">Membrane</location>
        <topology evidence="1">Multi-pass membrane protein</topology>
    </subcellularLocation>
</comment>
<keyword evidence="4 8" id="KW-0812">Transmembrane</keyword>
<evidence type="ECO:0000256" key="2">
    <source>
        <dbReference type="ARBA" id="ARBA00010864"/>
    </source>
</evidence>
<name>A0A9Q1KPG5_9CARY</name>
<feature type="transmembrane region" description="Helical" evidence="8">
    <location>
        <begin position="427"/>
        <end position="449"/>
    </location>
</feature>
<dbReference type="GO" id="GO:0005886">
    <property type="term" value="C:plasma membrane"/>
    <property type="evidence" value="ECO:0007669"/>
    <property type="project" value="TreeGrafter"/>
</dbReference>
<feature type="transmembrane region" description="Helical" evidence="8">
    <location>
        <begin position="461"/>
        <end position="483"/>
    </location>
</feature>